<evidence type="ECO:0000256" key="1">
    <source>
        <dbReference type="ARBA" id="ARBA00004141"/>
    </source>
</evidence>
<proteinExistence type="predicted"/>
<feature type="region of interest" description="Disordered" evidence="5">
    <location>
        <begin position="1"/>
        <end position="44"/>
    </location>
</feature>
<dbReference type="Pfam" id="PF13515">
    <property type="entry name" value="FUSC_2"/>
    <property type="match status" value="1"/>
</dbReference>
<evidence type="ECO:0000313" key="8">
    <source>
        <dbReference type="EMBL" id="KAJ1968952.1"/>
    </source>
</evidence>
<dbReference type="OrthoDB" id="68611at2759"/>
<name>A0A9W8AW44_9FUNG</name>
<comment type="caution">
    <text evidence="8">The sequence shown here is derived from an EMBL/GenBank/DDBJ whole genome shotgun (WGS) entry which is preliminary data.</text>
</comment>
<feature type="compositionally biased region" description="Low complexity" evidence="5">
    <location>
        <begin position="926"/>
        <end position="940"/>
    </location>
</feature>
<dbReference type="GO" id="GO:0016020">
    <property type="term" value="C:membrane"/>
    <property type="evidence" value="ECO:0007669"/>
    <property type="project" value="UniProtKB-SubCell"/>
</dbReference>
<dbReference type="EMBL" id="JANBPY010000114">
    <property type="protein sequence ID" value="KAJ1968952.1"/>
    <property type="molecule type" value="Genomic_DNA"/>
</dbReference>
<gene>
    <name evidence="8" type="ORF">IWQ62_000931</name>
</gene>
<evidence type="ECO:0000256" key="4">
    <source>
        <dbReference type="ARBA" id="ARBA00023136"/>
    </source>
</evidence>
<feature type="region of interest" description="Disordered" evidence="5">
    <location>
        <begin position="242"/>
        <end position="269"/>
    </location>
</feature>
<sequence>MDQTTGSNNFATDSPVPTHERPPNSHPEQPGTSPVTRLNDDQLSTSSKLLFDSVPSWAEYKRLLPQLTHSQPSCSPSSPLPFSITPLTSRQRRLFSGALSNGRSASVYEHSLTPRLLASSRPAYNGTQPFATSRSGTGHLQHDAEGYFDCVGQFPSDIGCLPSDPPYASNAQPDGVSLASQLDDYSTGKGPAPQLLGQRPLPIRSRHRTPCTDILSKSLPQEFVLTNTKAVLPGNSQVLEIPELGKKPLSDNGEDREEQSRPVSPLLSTLADPNHATVLTDHSHGANTGMASREQPTTGGSLLTHTATRPIPPTLDHRSPRQTMFQFIGGVGSQLSTFFATYFPWPGTAVSRRNVLKAALAFTLASLFSFHPMLHQLVGESPHLVANAILFFNPVRSRGAFIEAGSMGVLGLAFAAVMAYAGLCLSTFLTAYDQLYMTSKISSLALFCFLPIFVLAYVKANLGRQAIYTGNSIAHIMLLTVLTRETSIIHLDGTVDPRKTEDNATALLMGLLISVLVGWFLWPQRAHTRLRRNIQATLESCKLLLGVAVDTFIMDGWKVTIHDPAAPGVSIDPADVYKSIGGESPTVTMADVQRWEIKCQPPTQEARDRLAMMANLRQAHRQSFAALEKALDEARLEFSEYHVWRYRDTYKNMVKCLNRLSQNLGSIYGGIDIQVEWLSLAMCEQSTTPDAVVQTTQHSPESTLKPLVLQDPQKIELVGLVHFTQLVQTPLRNLNLKCQEAFTSLNLIIEASFQENLGKSTVWHQITSRLQDGAWGISDPVRADQPTNQQPPRAWYKRWFMWVTPSFGHSTHSAQSLNFVPGKPRYGTFERPGVGQEVQCPGSLGSACPVCHPTETAQNEDSFETHTPCPFHWFYHTRSHLVMTLDEFSDVCTEALRQLNRSRVDWTEVPARDTSQVAHLQAHPDSNPSVSRTSLSSSISNGECARSHSAGPQTSSAITNQPQATADEYAWAASLPHSTAGKQPEGQTLGPLRALQRSATGALPSIKGPGMHTDPHEHLFNVSSFVFSTQEFVAELLSLLRIVEALTEKQVLSTTNAPDLPATTSHTADNGHHHLYRHIQEQPLLILFPVFFVRQFTSFLGWLFRPPRDQQPLAFDPSSLDIPGLHNPVPTTPRQRRRYRMWQLFLWFRWFQTKYAFKAATIATLLSLPAFVEAWNPTFCVFRGEWSVITALVVMTPTVGGSNSISVYRILGTVMGGLAAFCVFVMCDEAYLPIPPALQSAFEELVPWAVVRDALATWADRLVPFPVVFPLCVFLVSLPGFHVLLNTPYPKVGQYCLITFSVVLLNKVKGGEDAELPIGDIAWKRSVAVAFGVLVGVLTTSYIWPFEARVEVRKGLSRLLINMSLFYDRLLTTFGNRTSEKLTLASKPPPVAQASSLLSSTNRSSEASSGMSGSGRRSPRLTSLSSQTFYTGLESWLEPDVDTFLEMEFGLQVSLLNLQSLLPHTHHEPRLKGPYPTGEYRRMLNSCQTILDKLMAVRGALVKQTWHIHQQQVHLRRMTIPHVGNEIAETGPSQPAQAGSSHPVAAFDSLEHHGQLFLKGCSQEHAQLVGCILLYFYILASACQLKTPLPAFLPPLRRAHTKLVQRMRKLDHQYRQRMANALAHLHEAQGKTLGSGEEQALAMADESREAYDTHYLFVAARLTLFGDIVDELEYLGQCMYELFGCYGGRSLGIFQA</sequence>
<feature type="domain" description="Integral membrane bound transporter" evidence="7">
    <location>
        <begin position="1182"/>
        <end position="1229"/>
    </location>
</feature>
<dbReference type="InterPro" id="IPR052430">
    <property type="entry name" value="IVT-Associated"/>
</dbReference>
<keyword evidence="9" id="KW-1185">Reference proteome</keyword>
<feature type="compositionally biased region" description="Polar residues" evidence="5">
    <location>
        <begin position="1"/>
        <end position="12"/>
    </location>
</feature>
<accession>A0A9W8AW44</accession>
<evidence type="ECO:0000256" key="2">
    <source>
        <dbReference type="ARBA" id="ARBA00022692"/>
    </source>
</evidence>
<keyword evidence="4 6" id="KW-0472">Membrane</keyword>
<comment type="subcellular location">
    <subcellularLocation>
        <location evidence="1">Membrane</location>
        <topology evidence="1">Multi-pass membrane protein</topology>
    </subcellularLocation>
</comment>
<feature type="region of interest" description="Disordered" evidence="5">
    <location>
        <begin position="915"/>
        <end position="959"/>
    </location>
</feature>
<keyword evidence="3 6" id="KW-1133">Transmembrane helix</keyword>
<keyword evidence="2 6" id="KW-0812">Transmembrane</keyword>
<feature type="transmembrane region" description="Helical" evidence="6">
    <location>
        <begin position="1267"/>
        <end position="1285"/>
    </location>
</feature>
<protein>
    <recommendedName>
        <fullName evidence="7">Integral membrane bound transporter domain-containing protein</fullName>
    </recommendedName>
</protein>
<feature type="region of interest" description="Disordered" evidence="5">
    <location>
        <begin position="163"/>
        <end position="198"/>
    </location>
</feature>
<feature type="region of interest" description="Disordered" evidence="5">
    <location>
        <begin position="1385"/>
        <end position="1421"/>
    </location>
</feature>
<feature type="compositionally biased region" description="Low complexity" evidence="5">
    <location>
        <begin position="1395"/>
        <end position="1416"/>
    </location>
</feature>
<feature type="transmembrane region" description="Helical" evidence="6">
    <location>
        <begin position="441"/>
        <end position="460"/>
    </location>
</feature>
<dbReference type="Proteomes" id="UP001150925">
    <property type="component" value="Unassembled WGS sequence"/>
</dbReference>
<feature type="transmembrane region" description="Helical" evidence="6">
    <location>
        <begin position="1328"/>
        <end position="1346"/>
    </location>
</feature>
<feature type="transmembrane region" description="Helical" evidence="6">
    <location>
        <begin position="1207"/>
        <end position="1226"/>
    </location>
</feature>
<evidence type="ECO:0000256" key="5">
    <source>
        <dbReference type="SAM" id="MobiDB-lite"/>
    </source>
</evidence>
<dbReference type="InterPro" id="IPR049453">
    <property type="entry name" value="Memb_transporter_dom"/>
</dbReference>
<evidence type="ECO:0000259" key="7">
    <source>
        <dbReference type="Pfam" id="PF13515"/>
    </source>
</evidence>
<feature type="compositionally biased region" description="Polar residues" evidence="5">
    <location>
        <begin position="26"/>
        <end position="44"/>
    </location>
</feature>
<dbReference type="PANTHER" id="PTHR47804:SF3">
    <property type="entry name" value="PROTEIN BRE4"/>
    <property type="match status" value="1"/>
</dbReference>
<feature type="transmembrane region" description="Helical" evidence="6">
    <location>
        <begin position="407"/>
        <end position="429"/>
    </location>
</feature>
<dbReference type="PANTHER" id="PTHR47804">
    <property type="entry name" value="60S RIBOSOMAL PROTEIN L19"/>
    <property type="match status" value="1"/>
</dbReference>
<organism evidence="8 9">
    <name type="scientific">Dispira parvispora</name>
    <dbReference type="NCBI Taxonomy" id="1520584"/>
    <lineage>
        <taxon>Eukaryota</taxon>
        <taxon>Fungi</taxon>
        <taxon>Fungi incertae sedis</taxon>
        <taxon>Zoopagomycota</taxon>
        <taxon>Kickxellomycotina</taxon>
        <taxon>Dimargaritomycetes</taxon>
        <taxon>Dimargaritales</taxon>
        <taxon>Dimargaritaceae</taxon>
        <taxon>Dispira</taxon>
    </lineage>
</organism>
<feature type="transmembrane region" description="Helical" evidence="6">
    <location>
        <begin position="504"/>
        <end position="522"/>
    </location>
</feature>
<reference evidence="8" key="1">
    <citation type="submission" date="2022-07" db="EMBL/GenBank/DDBJ databases">
        <title>Phylogenomic reconstructions and comparative analyses of Kickxellomycotina fungi.</title>
        <authorList>
            <person name="Reynolds N.K."/>
            <person name="Stajich J.E."/>
            <person name="Barry K."/>
            <person name="Grigoriev I.V."/>
            <person name="Crous P."/>
            <person name="Smith M.E."/>
        </authorList>
    </citation>
    <scope>NUCLEOTIDE SEQUENCE</scope>
    <source>
        <strain evidence="8">RSA 1196</strain>
    </source>
</reference>
<feature type="compositionally biased region" description="Polar residues" evidence="5">
    <location>
        <begin position="950"/>
        <end position="959"/>
    </location>
</feature>
<evidence type="ECO:0000256" key="6">
    <source>
        <dbReference type="SAM" id="Phobius"/>
    </source>
</evidence>
<feature type="transmembrane region" description="Helical" evidence="6">
    <location>
        <begin position="1144"/>
        <end position="1168"/>
    </location>
</feature>
<evidence type="ECO:0000256" key="3">
    <source>
        <dbReference type="ARBA" id="ARBA00022989"/>
    </source>
</evidence>
<evidence type="ECO:0000313" key="9">
    <source>
        <dbReference type="Proteomes" id="UP001150925"/>
    </source>
</evidence>